<sequence>MPDLFLSSSPNCLPSLSPSRHLYLHHHLPAVKHIATTSRRTPSSSLPRLHHQLTSIRSRTWDVPNHRRPTKAATRLGSRRAYTAASPPR</sequence>
<dbReference type="Proteomes" id="UP001497516">
    <property type="component" value="Chromosome 3"/>
</dbReference>
<evidence type="ECO:0000313" key="3">
    <source>
        <dbReference type="Proteomes" id="UP001497516"/>
    </source>
</evidence>
<name>A0AAV2DLW1_9ROSI</name>
<dbReference type="AlphaFoldDB" id="A0AAV2DLW1"/>
<proteinExistence type="predicted"/>
<organism evidence="2 3">
    <name type="scientific">Linum trigynum</name>
    <dbReference type="NCBI Taxonomy" id="586398"/>
    <lineage>
        <taxon>Eukaryota</taxon>
        <taxon>Viridiplantae</taxon>
        <taxon>Streptophyta</taxon>
        <taxon>Embryophyta</taxon>
        <taxon>Tracheophyta</taxon>
        <taxon>Spermatophyta</taxon>
        <taxon>Magnoliopsida</taxon>
        <taxon>eudicotyledons</taxon>
        <taxon>Gunneridae</taxon>
        <taxon>Pentapetalae</taxon>
        <taxon>rosids</taxon>
        <taxon>fabids</taxon>
        <taxon>Malpighiales</taxon>
        <taxon>Linaceae</taxon>
        <taxon>Linum</taxon>
    </lineage>
</organism>
<feature type="region of interest" description="Disordered" evidence="1">
    <location>
        <begin position="63"/>
        <end position="89"/>
    </location>
</feature>
<reference evidence="2 3" key="1">
    <citation type="submission" date="2024-04" db="EMBL/GenBank/DDBJ databases">
        <authorList>
            <person name="Fracassetti M."/>
        </authorList>
    </citation>
    <scope>NUCLEOTIDE SEQUENCE [LARGE SCALE GENOMIC DNA]</scope>
</reference>
<dbReference type="EMBL" id="OZ034816">
    <property type="protein sequence ID" value="CAL1374978.1"/>
    <property type="molecule type" value="Genomic_DNA"/>
</dbReference>
<evidence type="ECO:0000313" key="2">
    <source>
        <dbReference type="EMBL" id="CAL1374978.1"/>
    </source>
</evidence>
<keyword evidence="3" id="KW-1185">Reference proteome</keyword>
<evidence type="ECO:0000256" key="1">
    <source>
        <dbReference type="SAM" id="MobiDB-lite"/>
    </source>
</evidence>
<accession>A0AAV2DLW1</accession>
<gene>
    <name evidence="2" type="ORF">LTRI10_LOCUS16809</name>
</gene>
<protein>
    <submittedName>
        <fullName evidence="2">Uncharacterized protein</fullName>
    </submittedName>
</protein>